<evidence type="ECO:0000313" key="3">
    <source>
        <dbReference type="Proteomes" id="UP001165085"/>
    </source>
</evidence>
<dbReference type="Proteomes" id="UP001165085">
    <property type="component" value="Unassembled WGS sequence"/>
</dbReference>
<evidence type="ECO:0000313" key="2">
    <source>
        <dbReference type="EMBL" id="GMH87127.1"/>
    </source>
</evidence>
<dbReference type="EMBL" id="BRXY01000323">
    <property type="protein sequence ID" value="GMH87127.1"/>
    <property type="molecule type" value="Genomic_DNA"/>
</dbReference>
<name>A0A9W7BGA8_9STRA</name>
<sequence>MSKRTSKDLSNVLEVANRNDLADGCDDTELSECSKEPDSKESAAVGGGDDFMHTDDFRRLFVGFAMIDTLVAMRWLDKKWHKVVEKKLIELENQPFGEIFVHGGNDLSNNPKLYPNSYAPSYEEADSDVREYISLKEAKSAARRGRMEQVKKVVFLLNITKVGNLVCVYASNLVVVDIPEGITIIGGSSFSCCYSLKDIKFPKSLTSIGSQSFFHCSSLERVDLLHTNVQYLGEAAFGSCESLREMKVPDSLQTFGDLVFLFCSKLVPSDIEYYDNDAIVAHLRSVRRSKRKNKGVKKSQNIY</sequence>
<protein>
    <submittedName>
        <fullName evidence="2">Uncharacterized protein</fullName>
    </submittedName>
</protein>
<dbReference type="PANTHER" id="PTHR45661">
    <property type="entry name" value="SURFACE ANTIGEN"/>
    <property type="match status" value="1"/>
</dbReference>
<accession>A0A9W7BGA8</accession>
<dbReference type="SUPFAM" id="SSF52058">
    <property type="entry name" value="L domain-like"/>
    <property type="match status" value="1"/>
</dbReference>
<dbReference type="Pfam" id="PF13306">
    <property type="entry name" value="LRR_5"/>
    <property type="match status" value="1"/>
</dbReference>
<dbReference type="Gene3D" id="3.80.10.10">
    <property type="entry name" value="Ribonuclease Inhibitor"/>
    <property type="match status" value="1"/>
</dbReference>
<proteinExistence type="predicted"/>
<keyword evidence="3" id="KW-1185">Reference proteome</keyword>
<dbReference type="AlphaFoldDB" id="A0A9W7BGA8"/>
<feature type="region of interest" description="Disordered" evidence="1">
    <location>
        <begin position="23"/>
        <end position="47"/>
    </location>
</feature>
<reference evidence="3" key="1">
    <citation type="journal article" date="2023" name="Commun. Biol.">
        <title>Genome analysis of Parmales, the sister group of diatoms, reveals the evolutionary specialization of diatoms from phago-mixotrophs to photoautotrophs.</title>
        <authorList>
            <person name="Ban H."/>
            <person name="Sato S."/>
            <person name="Yoshikawa S."/>
            <person name="Yamada K."/>
            <person name="Nakamura Y."/>
            <person name="Ichinomiya M."/>
            <person name="Sato N."/>
            <person name="Blanc-Mathieu R."/>
            <person name="Endo H."/>
            <person name="Kuwata A."/>
            <person name="Ogata H."/>
        </authorList>
    </citation>
    <scope>NUCLEOTIDE SEQUENCE [LARGE SCALE GENOMIC DNA]</scope>
    <source>
        <strain evidence="3">NIES 3701</strain>
    </source>
</reference>
<dbReference type="InterPro" id="IPR032675">
    <property type="entry name" value="LRR_dom_sf"/>
</dbReference>
<comment type="caution">
    <text evidence="2">The sequence shown here is derived from an EMBL/GenBank/DDBJ whole genome shotgun (WGS) entry which is preliminary data.</text>
</comment>
<organism evidence="2 3">
    <name type="scientific">Triparma strigata</name>
    <dbReference type="NCBI Taxonomy" id="1606541"/>
    <lineage>
        <taxon>Eukaryota</taxon>
        <taxon>Sar</taxon>
        <taxon>Stramenopiles</taxon>
        <taxon>Ochrophyta</taxon>
        <taxon>Bolidophyceae</taxon>
        <taxon>Parmales</taxon>
        <taxon>Triparmaceae</taxon>
        <taxon>Triparma</taxon>
    </lineage>
</organism>
<dbReference type="InterPro" id="IPR053139">
    <property type="entry name" value="Surface_bspA-like"/>
</dbReference>
<evidence type="ECO:0000256" key="1">
    <source>
        <dbReference type="SAM" id="MobiDB-lite"/>
    </source>
</evidence>
<feature type="compositionally biased region" description="Basic and acidic residues" evidence="1">
    <location>
        <begin position="32"/>
        <end position="41"/>
    </location>
</feature>
<dbReference type="PANTHER" id="PTHR45661:SF3">
    <property type="entry name" value="IG-LIKE DOMAIN-CONTAINING PROTEIN"/>
    <property type="match status" value="1"/>
</dbReference>
<gene>
    <name evidence="2" type="ORF">TrST_g9999</name>
</gene>
<dbReference type="InterPro" id="IPR026906">
    <property type="entry name" value="LRR_5"/>
</dbReference>